<dbReference type="EMBL" id="KU351741">
    <property type="protein sequence ID" value="ANC96555.1"/>
    <property type="molecule type" value="Genomic_DNA"/>
</dbReference>
<dbReference type="Proteomes" id="UP000202843">
    <property type="component" value="Segment"/>
</dbReference>
<dbReference type="KEGG" id="vg:27912098"/>
<dbReference type="RefSeq" id="YP_009253924.1">
    <property type="nucleotide sequence ID" value="NC_030200.1"/>
</dbReference>
<sequence length="381" mass="44996">MFQAICLLFINLYVDLIFSHKLSMTLNYQNSVQANLMLNNYELISYRNSSETNSTNSFYTLKSSLDFNNVQFYKKANKTILNNLFTFFIRSHHAWINCIGDNFKAEFSCEVDATINGYYFLEVKNESVLNISLLHFNLIDEEYSFEMNVSRDLIVTLQYYVQRFCVKHLADLNNIITFKENFRPPSVYIQKQGSNLTCVAEFYKPLGLDIQWQLSNELIPDDLTEERLIKTKFKEETLYSYFKTITTSSINYQCVVFHRRLNYNATLFYLNSSKTVELILFENVNLMKSFTRFWLLVLIPIIVILFYFLSFKNRFCSNCFSFTYKFITTGLNRIYNKNFNVRSQSTSGFENRLFKIKTVEPESLSVNSSEIQFNCQLHVLE</sequence>
<keyword evidence="1" id="KW-0812">Transmembrane</keyword>
<protein>
    <submittedName>
        <fullName evidence="2">U20 protein</fullName>
    </submittedName>
</protein>
<gene>
    <name evidence="2" type="primary">U20</name>
</gene>
<evidence type="ECO:0000256" key="1">
    <source>
        <dbReference type="SAM" id="Phobius"/>
    </source>
</evidence>
<keyword evidence="1" id="KW-1133">Transmembrane helix</keyword>
<organism evidence="2 3">
    <name type="scientific">macacine betaherpesvirus 9</name>
    <dbReference type="NCBI Taxonomy" id="2560568"/>
    <lineage>
        <taxon>Viruses</taxon>
        <taxon>Duplodnaviria</taxon>
        <taxon>Heunggongvirae</taxon>
        <taxon>Peploviricota</taxon>
        <taxon>Herviviricetes</taxon>
        <taxon>Herpesvirales</taxon>
        <taxon>Orthoherpesviridae</taxon>
        <taxon>Betaherpesvirinae</taxon>
        <taxon>Roseolovirus</taxon>
        <taxon>Roseolovirus macacinebeta9</taxon>
    </lineage>
</organism>
<dbReference type="InterPro" id="IPR036179">
    <property type="entry name" value="Ig-like_dom_sf"/>
</dbReference>
<evidence type="ECO:0000313" key="3">
    <source>
        <dbReference type="Proteomes" id="UP000202843"/>
    </source>
</evidence>
<evidence type="ECO:0000313" key="2">
    <source>
        <dbReference type="EMBL" id="ANC96555.1"/>
    </source>
</evidence>
<dbReference type="OrthoDB" id="39351at10239"/>
<reference evidence="2 3" key="1">
    <citation type="journal article" date="2016" name="J. Virol.">
        <title>Complete Unique Genome Sequence, Expression Profile, and Salivary Gland Tissue Tropism of the Herpesvirus 7 Homolog in Pigtailed Macaques.</title>
        <authorList>
            <person name="Staheli J.P."/>
            <person name="Dyen M.R."/>
            <person name="Basom R."/>
            <person name="Fitzgibbon M."/>
            <person name="Barcy S."/>
        </authorList>
    </citation>
    <scope>NUCLEOTIDE SEQUENCE [LARGE SCALE GENOMIC DNA]</scope>
</reference>
<keyword evidence="1" id="KW-0472">Membrane</keyword>
<dbReference type="InterPro" id="IPR013783">
    <property type="entry name" value="Ig-like_fold"/>
</dbReference>
<dbReference type="GeneID" id="27912098"/>
<dbReference type="SUPFAM" id="SSF48726">
    <property type="entry name" value="Immunoglobulin"/>
    <property type="match status" value="1"/>
</dbReference>
<feature type="transmembrane region" description="Helical" evidence="1">
    <location>
        <begin position="293"/>
        <end position="311"/>
    </location>
</feature>
<keyword evidence="3" id="KW-1185">Reference proteome</keyword>
<proteinExistence type="predicted"/>
<dbReference type="Gene3D" id="2.60.40.10">
    <property type="entry name" value="Immunoglobulins"/>
    <property type="match status" value="1"/>
</dbReference>
<name>A0A191S3U1_9BETA</name>
<accession>A0A191S3U1</accession>